<dbReference type="RefSeq" id="WP_147377118.1">
    <property type="nucleotide sequence ID" value="NZ_RAPN01000001.1"/>
</dbReference>
<keyword evidence="3" id="KW-1185">Reference proteome</keyword>
<evidence type="ECO:0000313" key="2">
    <source>
        <dbReference type="EMBL" id="RKD90270.1"/>
    </source>
</evidence>
<dbReference type="EMBL" id="RAPN01000001">
    <property type="protein sequence ID" value="RKD90270.1"/>
    <property type="molecule type" value="Genomic_DNA"/>
</dbReference>
<reference evidence="2 3" key="1">
    <citation type="submission" date="2018-09" db="EMBL/GenBank/DDBJ databases">
        <title>Genomic Encyclopedia of Archaeal and Bacterial Type Strains, Phase II (KMG-II): from individual species to whole genera.</title>
        <authorList>
            <person name="Goeker M."/>
        </authorList>
    </citation>
    <scope>NUCLEOTIDE SEQUENCE [LARGE SCALE GENOMIC DNA]</scope>
    <source>
        <strain evidence="2 3">DSM 27148</strain>
    </source>
</reference>
<feature type="signal peptide" evidence="1">
    <location>
        <begin position="1"/>
        <end position="27"/>
    </location>
</feature>
<gene>
    <name evidence="2" type="ORF">BC643_0606</name>
</gene>
<evidence type="ECO:0000256" key="1">
    <source>
        <dbReference type="SAM" id="SignalP"/>
    </source>
</evidence>
<dbReference type="Proteomes" id="UP000283387">
    <property type="component" value="Unassembled WGS sequence"/>
</dbReference>
<protein>
    <recommendedName>
        <fullName evidence="4">Secreted protein</fullName>
    </recommendedName>
</protein>
<sequence>MYQLSYFRQLMLSALLVSVVASVSLFACESKPAADRCEGAEDAILRNMGGLDGCGWVIQLPDSTKLEPTNLNVFNIELKDNKQVCVRYHELEGVVSTCMVGKVVEIDYIE</sequence>
<evidence type="ECO:0008006" key="4">
    <source>
        <dbReference type="Google" id="ProtNLM"/>
    </source>
</evidence>
<proteinExistence type="predicted"/>
<keyword evidence="1" id="KW-0732">Signal</keyword>
<organism evidence="2 3">
    <name type="scientific">Mangrovibacterium diazotrophicum</name>
    <dbReference type="NCBI Taxonomy" id="1261403"/>
    <lineage>
        <taxon>Bacteria</taxon>
        <taxon>Pseudomonadati</taxon>
        <taxon>Bacteroidota</taxon>
        <taxon>Bacteroidia</taxon>
        <taxon>Marinilabiliales</taxon>
        <taxon>Prolixibacteraceae</taxon>
        <taxon>Mangrovibacterium</taxon>
    </lineage>
</organism>
<dbReference type="AlphaFoldDB" id="A0A419W4A5"/>
<dbReference type="OrthoDB" id="1123393at2"/>
<feature type="chain" id="PRO_5019163859" description="Secreted protein" evidence="1">
    <location>
        <begin position="28"/>
        <end position="110"/>
    </location>
</feature>
<evidence type="ECO:0000313" key="3">
    <source>
        <dbReference type="Proteomes" id="UP000283387"/>
    </source>
</evidence>
<accession>A0A419W4A5</accession>
<name>A0A419W4A5_9BACT</name>
<comment type="caution">
    <text evidence="2">The sequence shown here is derived from an EMBL/GenBank/DDBJ whole genome shotgun (WGS) entry which is preliminary data.</text>
</comment>